<keyword evidence="3" id="KW-1185">Reference proteome</keyword>
<protein>
    <submittedName>
        <fullName evidence="2">Uncharacterized protein</fullName>
    </submittedName>
</protein>
<reference evidence="3" key="1">
    <citation type="journal article" date="2017" name="Cell">
        <title>Insights into land plant evolution garnered from the Marchantia polymorpha genome.</title>
        <authorList>
            <person name="Bowman J.L."/>
            <person name="Kohchi T."/>
            <person name="Yamato K.T."/>
            <person name="Jenkins J."/>
            <person name="Shu S."/>
            <person name="Ishizaki K."/>
            <person name="Yamaoka S."/>
            <person name="Nishihama R."/>
            <person name="Nakamura Y."/>
            <person name="Berger F."/>
            <person name="Adam C."/>
            <person name="Aki S.S."/>
            <person name="Althoff F."/>
            <person name="Araki T."/>
            <person name="Arteaga-Vazquez M.A."/>
            <person name="Balasubrmanian S."/>
            <person name="Barry K."/>
            <person name="Bauer D."/>
            <person name="Boehm C.R."/>
            <person name="Briginshaw L."/>
            <person name="Caballero-Perez J."/>
            <person name="Catarino B."/>
            <person name="Chen F."/>
            <person name="Chiyoda S."/>
            <person name="Chovatia M."/>
            <person name="Davies K.M."/>
            <person name="Delmans M."/>
            <person name="Demura T."/>
            <person name="Dierschke T."/>
            <person name="Dolan L."/>
            <person name="Dorantes-Acosta A.E."/>
            <person name="Eklund D.M."/>
            <person name="Florent S.N."/>
            <person name="Flores-Sandoval E."/>
            <person name="Fujiyama A."/>
            <person name="Fukuzawa H."/>
            <person name="Galik B."/>
            <person name="Grimanelli D."/>
            <person name="Grimwood J."/>
            <person name="Grossniklaus U."/>
            <person name="Hamada T."/>
            <person name="Haseloff J."/>
            <person name="Hetherington A.J."/>
            <person name="Higo A."/>
            <person name="Hirakawa Y."/>
            <person name="Hundley H.N."/>
            <person name="Ikeda Y."/>
            <person name="Inoue K."/>
            <person name="Inoue S.I."/>
            <person name="Ishida S."/>
            <person name="Jia Q."/>
            <person name="Kakita M."/>
            <person name="Kanazawa T."/>
            <person name="Kawai Y."/>
            <person name="Kawashima T."/>
            <person name="Kennedy M."/>
            <person name="Kinose K."/>
            <person name="Kinoshita T."/>
            <person name="Kohara Y."/>
            <person name="Koide E."/>
            <person name="Komatsu K."/>
            <person name="Kopischke S."/>
            <person name="Kubo M."/>
            <person name="Kyozuka J."/>
            <person name="Lagercrantz U."/>
            <person name="Lin S.S."/>
            <person name="Lindquist E."/>
            <person name="Lipzen A.M."/>
            <person name="Lu C.W."/>
            <person name="De Luna E."/>
            <person name="Martienssen R.A."/>
            <person name="Minamino N."/>
            <person name="Mizutani M."/>
            <person name="Mizutani M."/>
            <person name="Mochizuki N."/>
            <person name="Monte I."/>
            <person name="Mosher R."/>
            <person name="Nagasaki H."/>
            <person name="Nakagami H."/>
            <person name="Naramoto S."/>
            <person name="Nishitani K."/>
            <person name="Ohtani M."/>
            <person name="Okamoto T."/>
            <person name="Okumura M."/>
            <person name="Phillips J."/>
            <person name="Pollak B."/>
            <person name="Reinders A."/>
            <person name="Rovekamp M."/>
            <person name="Sano R."/>
            <person name="Sawa S."/>
            <person name="Schmid M.W."/>
            <person name="Shirakawa M."/>
            <person name="Solano R."/>
            <person name="Spunde A."/>
            <person name="Suetsugu N."/>
            <person name="Sugano S."/>
            <person name="Sugiyama A."/>
            <person name="Sun R."/>
            <person name="Suzuki Y."/>
            <person name="Takenaka M."/>
            <person name="Takezawa D."/>
            <person name="Tomogane H."/>
            <person name="Tsuzuki M."/>
            <person name="Ueda T."/>
            <person name="Umeda M."/>
            <person name="Ward J.M."/>
            <person name="Watanabe Y."/>
            <person name="Yazaki K."/>
            <person name="Yokoyama R."/>
            <person name="Yoshitake Y."/>
            <person name="Yotsui I."/>
            <person name="Zachgo S."/>
            <person name="Schmutz J."/>
        </authorList>
    </citation>
    <scope>NUCLEOTIDE SEQUENCE [LARGE SCALE GENOMIC DNA]</scope>
    <source>
        <strain evidence="3">Tak-1</strain>
    </source>
</reference>
<organism evidence="2 3">
    <name type="scientific">Marchantia polymorpha</name>
    <name type="common">Common liverwort</name>
    <name type="synonym">Marchantia aquatica</name>
    <dbReference type="NCBI Taxonomy" id="3197"/>
    <lineage>
        <taxon>Eukaryota</taxon>
        <taxon>Viridiplantae</taxon>
        <taxon>Streptophyta</taxon>
        <taxon>Embryophyta</taxon>
        <taxon>Marchantiophyta</taxon>
        <taxon>Marchantiopsida</taxon>
        <taxon>Marchantiidae</taxon>
        <taxon>Marchantiales</taxon>
        <taxon>Marchantiaceae</taxon>
        <taxon>Marchantia</taxon>
    </lineage>
</organism>
<name>A0A2R6WV19_MARPO</name>
<dbReference type="Gramene" id="Mp6g16260.1">
    <property type="protein sequence ID" value="Mp6g16260.1.cds1"/>
    <property type="gene ID" value="Mp6g16260"/>
</dbReference>
<dbReference type="Proteomes" id="UP000244005">
    <property type="component" value="Unassembled WGS sequence"/>
</dbReference>
<sequence length="223" mass="24044">MNPPAGRPELCQPHRALPPVPESASTTAGGTRRGRGTPSDLPSCGEKAPTPRCRNTLRDAPPPDAACSVGRCSTARLVRRRAGSRRPRAGADKVASRRFRVADPTSARPEIGACSCRCQEMWVRFRSSDPHLRDGRTRSPSCGWIEVSPCTREFCPFRSVLSLASCAPQRTTADHGSKTCSVGRVTTGLLFGIDDHAQESSADLDDLSLRTNFQLEASLDSPC</sequence>
<dbReference type="AlphaFoldDB" id="A0A2R6WV19"/>
<gene>
    <name evidence="2" type="ORF">MARPO_0056s0136</name>
</gene>
<evidence type="ECO:0000313" key="3">
    <source>
        <dbReference type="Proteomes" id="UP000244005"/>
    </source>
</evidence>
<evidence type="ECO:0000256" key="1">
    <source>
        <dbReference type="SAM" id="MobiDB-lite"/>
    </source>
</evidence>
<evidence type="ECO:0000313" key="2">
    <source>
        <dbReference type="EMBL" id="PTQ37694.1"/>
    </source>
</evidence>
<dbReference type="EMBL" id="KZ772728">
    <property type="protein sequence ID" value="PTQ37694.1"/>
    <property type="molecule type" value="Genomic_DNA"/>
</dbReference>
<feature type="region of interest" description="Disordered" evidence="1">
    <location>
        <begin position="1"/>
        <end position="65"/>
    </location>
</feature>
<accession>A0A2R6WV19</accession>
<proteinExistence type="predicted"/>